<evidence type="ECO:0000256" key="6">
    <source>
        <dbReference type="ARBA" id="ARBA00022723"/>
    </source>
</evidence>
<dbReference type="PANTHER" id="PTHR23138">
    <property type="entry name" value="RAN BINDING PROTEIN"/>
    <property type="match status" value="1"/>
</dbReference>
<feature type="region of interest" description="Disordered" evidence="24">
    <location>
        <begin position="2117"/>
        <end position="2148"/>
    </location>
</feature>
<keyword evidence="6" id="KW-0479">Metal-binding</keyword>
<feature type="domain" description="RanBD1" evidence="25">
    <location>
        <begin position="2549"/>
        <end position="2686"/>
    </location>
</feature>
<feature type="compositionally biased region" description="Polar residues" evidence="24">
    <location>
        <begin position="915"/>
        <end position="925"/>
    </location>
</feature>
<dbReference type="Proteomes" id="UP000499080">
    <property type="component" value="Unassembled WGS sequence"/>
</dbReference>
<keyword evidence="4" id="KW-0813">Transport</keyword>
<comment type="caution">
    <text evidence="27">The sequence shown here is derived from an EMBL/GenBank/DDBJ whole genome shotgun (WGS) entry which is preliminary data.</text>
</comment>
<dbReference type="InterPro" id="IPR045255">
    <property type="entry name" value="RanBP1-like"/>
</dbReference>
<dbReference type="Pfam" id="PF00641">
    <property type="entry name" value="Zn_ribbon_RanBP"/>
    <property type="match status" value="3"/>
</dbReference>
<dbReference type="SUPFAM" id="SSF50729">
    <property type="entry name" value="PH domain-like"/>
    <property type="match status" value="5"/>
</dbReference>
<evidence type="ECO:0000256" key="22">
    <source>
        <dbReference type="PROSITE-ProRule" id="PRU00339"/>
    </source>
</evidence>
<dbReference type="SUPFAM" id="SSF90209">
    <property type="entry name" value="Ran binding protein zinc finger-like"/>
    <property type="match status" value="3"/>
</dbReference>
<dbReference type="InterPro" id="IPR036443">
    <property type="entry name" value="Znf_RanBP2_sf"/>
</dbReference>
<feature type="domain" description="RanBD1" evidence="25">
    <location>
        <begin position="1218"/>
        <end position="1352"/>
    </location>
</feature>
<keyword evidence="16" id="KW-0539">Nucleus</keyword>
<dbReference type="FunFam" id="4.10.1060.10:FF:000003">
    <property type="entry name" value="E3 SUMO-protein ligase RanBP2"/>
    <property type="match status" value="1"/>
</dbReference>
<feature type="domain" description="RanBP2-type" evidence="26">
    <location>
        <begin position="1881"/>
        <end position="1910"/>
    </location>
</feature>
<dbReference type="GO" id="GO:0008270">
    <property type="term" value="F:zinc ion binding"/>
    <property type="evidence" value="ECO:0007669"/>
    <property type="project" value="UniProtKB-KW"/>
</dbReference>
<feature type="compositionally biased region" description="Polar residues" evidence="24">
    <location>
        <begin position="2703"/>
        <end position="2729"/>
    </location>
</feature>
<keyword evidence="8 21" id="KW-0863">Zinc-finger</keyword>
<dbReference type="GO" id="GO:0003677">
    <property type="term" value="F:DNA binding"/>
    <property type="evidence" value="ECO:0007669"/>
    <property type="project" value="UniProtKB-KW"/>
</dbReference>
<dbReference type="InterPro" id="IPR011990">
    <property type="entry name" value="TPR-like_helical_dom_sf"/>
</dbReference>
<keyword evidence="5" id="KW-0597">Phosphoprotein</keyword>
<keyword evidence="15" id="KW-0472">Membrane</keyword>
<dbReference type="InterPro" id="IPR019734">
    <property type="entry name" value="TPR_rpt"/>
</dbReference>
<dbReference type="PROSITE" id="PS50196">
    <property type="entry name" value="RANBD1"/>
    <property type="match status" value="4"/>
</dbReference>
<dbReference type="GO" id="GO:0006913">
    <property type="term" value="P:nucleocytoplasmic transport"/>
    <property type="evidence" value="ECO:0007669"/>
    <property type="project" value="InterPro"/>
</dbReference>
<dbReference type="GO" id="GO:0016874">
    <property type="term" value="F:ligase activity"/>
    <property type="evidence" value="ECO:0007669"/>
    <property type="project" value="UniProtKB-KW"/>
</dbReference>
<dbReference type="SUPFAM" id="SSF48452">
    <property type="entry name" value="TPR-like"/>
    <property type="match status" value="1"/>
</dbReference>
<keyword evidence="28" id="KW-1185">Reference proteome</keyword>
<keyword evidence="11" id="KW-0653">Protein transport</keyword>
<dbReference type="PROSITE" id="PS50199">
    <property type="entry name" value="ZF_RANBP2_2"/>
    <property type="match status" value="3"/>
</dbReference>
<evidence type="ECO:0000256" key="2">
    <source>
        <dbReference type="ARBA" id="ARBA00004126"/>
    </source>
</evidence>
<evidence type="ECO:0000256" key="19">
    <source>
        <dbReference type="ARBA" id="ARBA00078197"/>
    </source>
</evidence>
<feature type="domain" description="RanBP2-type" evidence="26">
    <location>
        <begin position="1382"/>
        <end position="1411"/>
    </location>
</feature>
<dbReference type="FunFam" id="4.10.1060.10:FF:000001">
    <property type="entry name" value="Nuclear pore complex protein Nup153"/>
    <property type="match status" value="1"/>
</dbReference>
<keyword evidence="9" id="KW-0509">mRNA transport</keyword>
<dbReference type="GO" id="GO:0005096">
    <property type="term" value="F:GTPase activator activity"/>
    <property type="evidence" value="ECO:0007669"/>
    <property type="project" value="TreeGrafter"/>
</dbReference>
<comment type="subcellular location">
    <subcellularLocation>
        <location evidence="2">Nucleus membrane</location>
    </subcellularLocation>
    <subcellularLocation>
        <location evidence="3">Nucleus</location>
        <location evidence="3">Nuclear pore complex</location>
    </subcellularLocation>
</comment>
<keyword evidence="14" id="KW-0906">Nuclear pore complex</keyword>
<dbReference type="InterPro" id="IPR045256">
    <property type="entry name" value="RanBP1_RanBD"/>
</dbReference>
<name>A0A4Y2ENR2_ARAVE</name>
<dbReference type="Gene3D" id="1.25.40.10">
    <property type="entry name" value="Tetratricopeptide repeat domain"/>
    <property type="match status" value="1"/>
</dbReference>
<feature type="region of interest" description="Disordered" evidence="24">
    <location>
        <begin position="914"/>
        <end position="943"/>
    </location>
</feature>
<dbReference type="SMART" id="SM00028">
    <property type="entry name" value="TPR"/>
    <property type="match status" value="1"/>
</dbReference>
<evidence type="ECO:0000256" key="9">
    <source>
        <dbReference type="ARBA" id="ARBA00022816"/>
    </source>
</evidence>
<dbReference type="InterPro" id="IPR011993">
    <property type="entry name" value="PH-like_dom_sf"/>
</dbReference>
<dbReference type="EMBL" id="BGPR01000645">
    <property type="protein sequence ID" value="GBM29808.1"/>
    <property type="molecule type" value="Genomic_DNA"/>
</dbReference>
<keyword evidence="10" id="KW-0862">Zinc</keyword>
<evidence type="ECO:0000313" key="28">
    <source>
        <dbReference type="Proteomes" id="UP000499080"/>
    </source>
</evidence>
<dbReference type="Gene3D" id="2.30.29.30">
    <property type="entry name" value="Pleckstrin-homology domain (PH domain)/Phosphotyrosine-binding domain (PTB)"/>
    <property type="match status" value="5"/>
</dbReference>
<accession>A0A4Y2ENR2</accession>
<evidence type="ECO:0000256" key="18">
    <source>
        <dbReference type="ARBA" id="ARBA00068609"/>
    </source>
</evidence>
<feature type="compositionally biased region" description="Low complexity" evidence="24">
    <location>
        <begin position="1088"/>
        <end position="1097"/>
    </location>
</feature>
<evidence type="ECO:0000256" key="11">
    <source>
        <dbReference type="ARBA" id="ARBA00022927"/>
    </source>
</evidence>
<evidence type="ECO:0000259" key="26">
    <source>
        <dbReference type="PROSITE" id="PS50199"/>
    </source>
</evidence>
<feature type="region of interest" description="Disordered" evidence="24">
    <location>
        <begin position="2703"/>
        <end position="2756"/>
    </location>
</feature>
<feature type="domain" description="RanBD1" evidence="25">
    <location>
        <begin position="1652"/>
        <end position="1788"/>
    </location>
</feature>
<dbReference type="CDD" id="cd13179">
    <property type="entry name" value="RanBD_RanBP1"/>
    <property type="match status" value="1"/>
</dbReference>
<keyword evidence="22" id="KW-0802">TPR repeat</keyword>
<dbReference type="PROSITE" id="PS01358">
    <property type="entry name" value="ZF_RANBP2_1"/>
    <property type="match status" value="3"/>
</dbReference>
<keyword evidence="13" id="KW-0238">DNA-binding</keyword>
<feature type="coiled-coil region" evidence="23">
    <location>
        <begin position="866"/>
        <end position="913"/>
    </location>
</feature>
<evidence type="ECO:0000256" key="13">
    <source>
        <dbReference type="ARBA" id="ARBA00023125"/>
    </source>
</evidence>
<organism evidence="27 28">
    <name type="scientific">Araneus ventricosus</name>
    <name type="common">Orbweaver spider</name>
    <name type="synonym">Epeira ventricosa</name>
    <dbReference type="NCBI Taxonomy" id="182803"/>
    <lineage>
        <taxon>Eukaryota</taxon>
        <taxon>Metazoa</taxon>
        <taxon>Ecdysozoa</taxon>
        <taxon>Arthropoda</taxon>
        <taxon>Chelicerata</taxon>
        <taxon>Arachnida</taxon>
        <taxon>Araneae</taxon>
        <taxon>Araneomorphae</taxon>
        <taxon>Entelegynae</taxon>
        <taxon>Araneoidea</taxon>
        <taxon>Araneidae</taxon>
        <taxon>Araneus</taxon>
    </lineage>
</organism>
<evidence type="ECO:0000256" key="7">
    <source>
        <dbReference type="ARBA" id="ARBA00022737"/>
    </source>
</evidence>
<evidence type="ECO:0000256" key="20">
    <source>
        <dbReference type="ARBA" id="ARBA00079437"/>
    </source>
</evidence>
<dbReference type="GO" id="GO:0051028">
    <property type="term" value="P:mRNA transport"/>
    <property type="evidence" value="ECO:0007669"/>
    <property type="project" value="UniProtKB-KW"/>
</dbReference>
<feature type="repeat" description="TPR" evidence="22">
    <location>
        <begin position="64"/>
        <end position="97"/>
    </location>
</feature>
<evidence type="ECO:0000256" key="1">
    <source>
        <dbReference type="ARBA" id="ARBA00001947"/>
    </source>
</evidence>
<dbReference type="PROSITE" id="PS50005">
    <property type="entry name" value="TPR"/>
    <property type="match status" value="1"/>
</dbReference>
<evidence type="ECO:0000256" key="16">
    <source>
        <dbReference type="ARBA" id="ARBA00023242"/>
    </source>
</evidence>
<dbReference type="OrthoDB" id="6512542at2759"/>
<evidence type="ECO:0000256" key="17">
    <source>
        <dbReference type="ARBA" id="ARBA00060842"/>
    </source>
</evidence>
<evidence type="ECO:0000256" key="3">
    <source>
        <dbReference type="ARBA" id="ARBA00004567"/>
    </source>
</evidence>
<dbReference type="PANTHER" id="PTHR23138:SF87">
    <property type="entry name" value="E3 SUMO-PROTEIN LIGASE RANBP2"/>
    <property type="match status" value="1"/>
</dbReference>
<sequence length="2877" mass="320266">MISSGLRTKKDVERHVADALSRLNSENEKNLRGYTFARLFFQVKDYEAAKKHLSSFLSVRDTHAPAHRLMAQIFEATNNPESALQFYKRSLEIDPHQPDIVLKICELYCQLSVDHETARYWADRADQLYPHNEIVFKLRECMVSAEGEPDHQELENLIATELAAQPKNVGLRIRLLRLYLDTERLKEAYEHATLIESKRLFPFSVEWYYLLGDIFEAYQEEYGQNLDSQFYLNYLTALDRLALLTLAEPHSFSCENGKKQYSVNDAAAVLLTFDQILKKASEKDIKEGSWMYFTHYMKGQLYFYMASLLLKRAKMDQGNKKEAFRFSAGLAVVCYTFKPINLLQEMWFSNLEDNQKAFTNFFQQGSLRTSFIGHVLIDMCKEDKSKWLQKLKLEVCISQVKERIYSRVFSSVVQKDKLLSSYFILDSTFENCSLEFPSELALQEYDKVAYKLCPDSLHHLVWLEMQRHSSNSSDLVDNLMEVFKGLQYSNKNLSKGSCESLCVLDLEAYLYATVYQAQCMVEKKKVYPSPKNQDSQLSYPPDIADAMCSKQQASWWKAAYGLHTCTVKEKLGEHRRILQHGLEVIRGIGNHGMEVQLVAYLAQKFASKADNLMKETEVNKEKYKIKPDNIKALQQRAIHYWNVALGMLEKMSSGQTLKIPKEQVFSGLNKSMSKDEIKNLQEDGLLYVAVCYMDSDKLDEAADILSKLSNPYGPYYLALILQKMAAQEEKFSSTKAILLTKAKNSIHDTMDRIKDDKSHPLNKEIYLVLEDIENELATELSINNSQHVDEDETDSYDASPAYNSSMYMTPNSHKSVVHSTPRPQLVITKSRIERNIDVSHKHFEPSPERLDAQIRALALNQDTVVKTVLEQQKTILEQQKSFLETNRTIADTLKQNTEVLEQLKKLMEELKVSDLKNQSKSSNRKASYPKGATEEEDYGDYDPNSLLEFYTEESNEDYRNSAYSYNPSSRMVHEAAASLNYVMSPAIPPVPPPALNHYNYQYPPHAVLPAPPIAERASFYHPPGQGLPFSEGQQLPQFHFHVASSGVKPPPPVMSSVASIPQGMSLPPPPPPPPSLHPPQPVIPPPSTSLSMPSPWSKTAAGVPHNFQIPLPTSTPFSASSNIVPQMVPPTVSSATPVTTQSTLKNLLMKTPPAPSLRSHSQQLTSTPTTTVAATNLSIFTGISKTPETSAHELSRCDSENVASPDADGDIEREVMGDFKPLIPLPAEIVVETGEEDEEVLFEDRAKLYRFVDQEWKERGLGIVKILHHNSSGRVRLLMRREQVLKVCANHYITPDMEIHPLKNSDRAWTWVAQDFADEELKPEHFCIRFKTAELAAAFKAAFIKAVNIAKDSGTKNLNSSKVTTTDSLAISKPFGMKFAPKAGSWTCPTCYVSNGAEKTFCVACETVNPFVVPNATSIAITVVSDVSNSTFSSKTTLHDKPFTFNVGGVQSDNNLLPSNIPVTTSSSTAKSFFGGFTFSSSPMIRETESPEAKDREILVVSTKSKNGPQVTKVTPTSSPFSAFSFGKSPPVSSNVTIQLSGNTRTVTTTDEKTAPFGSGLSKPLFPVTSSNVQSSTITSSSNENSLSKMQAMVQNISPAYTFESKDPSKNASLAPVELGKQPDLTFSSAISPNVSKLLTDNSPEEFVPTAEFKPVVPLPALVEIKTGEEKEEVLFEERAKLFRYDSELKEWKERGTGLLKILYLEETKKYRILMRRDQVLKICANHNILAEMKLSPLPSSDKSWVWFAQDYSEGDLVEEKFAARFKNAEIAQKFRSVFEKCQEALKLVSSENTSGTSQEAIKLVSSEKVSNTSSTDKCTGNSAAFDQLFKPTANSWNCSNCHKANMNESSCVYCKTPKTGSLPKQENCTQKPLSELFKPAAGSWECKNCYVRNKSTANTCVSCETLKPNTFKLDHNIVQQDFLKSSSTASSATEPQKSLADMFKPKPGSWECQSCLVRNDADKAKCASCDTPKSGSTALSTTESTSVFGKFQFGSSDTTAPTFQFGKPKTSEFVFGMRPVAQPTTFSFGHSTISNKENETTGFKPTLPASSSPAIFGGVTQKTLSEKNDSAKTTSTPLFGSFSSPSFTFGSSTIPPKSDSESVGFQFGSPQKYEFNFTGVRPRSPAKTPKSPRSPGSPSDVDDEEGSDYEADNIYFQPAIPLPPKVDVVTGEEDENVLYCQRAKLFRFSSGEWKERGIGDIKILFDDKTRKIRLLMRREQVLKVCLNHYLTKDLKFEKRGDKSWSWTATDFSENEPSPELLAVRFKTSELAEDFKKSIDDAYKKMESQPAISLDTAVSKSATLFSFKSDFTTPSKVESNFNSGSLSSRFGTTAQDKPVFGSNSFNFSNSKESSSPFTFSFQDKAPAASTFFSQPSSFSTEDTKTKKDSVTFTFGSLSKETEVVGDNDDIMIVYEAVAPADKIAIVERLKLPKNFYLYENKPPCPGCIGCNDTIPPRKGSSAEEAKEISSVTEEPSKPSTASKESNVLFGGSKFASFSFADLASKASSESLAKPSSNKNIFAGAGAPVFSNLNASTEDTDEVVQSADIHFEPVIPLPDLVEVKTGEEDEGPIFVHRAKLFRFDTATKQWKERGVGDIKILSHKEKVRFRIILRRDQVHNVACNHVITADMSLSPMATSENALCWNALDFSDGPDGEASQFAVRFKLKETLNQFKQVFDDCKEKLANQGQENTSVKETVADLNSAASADTANSPNDTGTTKSATENSLNVDNHAPEGIKQESESDSDKGSEEDDDDEAEVLFEKRATLEIFNEAEGKFKTEGVGCLKITYDDTVYGYHIVMVDDKGRTMCDHIIAVQTCLRAEGKKAIWAALDLGAETVIRRQFRATFSSLEALKEFSKCFEEGKEIAIKSEIIEKAD</sequence>
<evidence type="ECO:0000256" key="14">
    <source>
        <dbReference type="ARBA" id="ARBA00023132"/>
    </source>
</evidence>
<evidence type="ECO:0000256" key="4">
    <source>
        <dbReference type="ARBA" id="ARBA00022448"/>
    </source>
</evidence>
<dbReference type="SMART" id="SM00160">
    <property type="entry name" value="RanBD"/>
    <property type="match status" value="4"/>
</dbReference>
<evidence type="ECO:0000256" key="21">
    <source>
        <dbReference type="PROSITE-ProRule" id="PRU00322"/>
    </source>
</evidence>
<protein>
    <recommendedName>
        <fullName evidence="18">Nuclear pore complex protein Nup153</fullName>
    </recommendedName>
    <alternativeName>
        <fullName evidence="20">153 kDa nucleoporin</fullName>
    </alternativeName>
    <alternativeName>
        <fullName evidence="19">Nucleoporin Nup153</fullName>
    </alternativeName>
</protein>
<reference evidence="27 28" key="1">
    <citation type="journal article" date="2019" name="Sci. Rep.">
        <title>Orb-weaving spider Araneus ventricosus genome elucidates the spidroin gene catalogue.</title>
        <authorList>
            <person name="Kono N."/>
            <person name="Nakamura H."/>
            <person name="Ohtoshi R."/>
            <person name="Moran D.A.P."/>
            <person name="Shinohara A."/>
            <person name="Yoshida Y."/>
            <person name="Fujiwara M."/>
            <person name="Mori M."/>
            <person name="Tomita M."/>
            <person name="Arakawa K."/>
        </authorList>
    </citation>
    <scope>NUCLEOTIDE SEQUENCE [LARGE SCALE GENOMIC DNA]</scope>
</reference>
<proteinExistence type="inferred from homology"/>
<evidence type="ECO:0000256" key="24">
    <source>
        <dbReference type="SAM" id="MobiDB-lite"/>
    </source>
</evidence>
<evidence type="ECO:0000256" key="12">
    <source>
        <dbReference type="ARBA" id="ARBA00023010"/>
    </source>
</evidence>
<keyword evidence="27" id="KW-0436">Ligase</keyword>
<dbReference type="FunFam" id="1.25.40.10:FF:000582">
    <property type="entry name" value="E3 SUMO-protein ligase RanBP2"/>
    <property type="match status" value="1"/>
</dbReference>
<dbReference type="Pfam" id="PF00638">
    <property type="entry name" value="Ran_BP1"/>
    <property type="match status" value="5"/>
</dbReference>
<feature type="compositionally biased region" description="Pro residues" evidence="24">
    <location>
        <begin position="1066"/>
        <end position="1087"/>
    </location>
</feature>
<keyword evidence="12" id="KW-0811">Translocation</keyword>
<evidence type="ECO:0000259" key="25">
    <source>
        <dbReference type="PROSITE" id="PS50196"/>
    </source>
</evidence>
<dbReference type="GO" id="GO:0015031">
    <property type="term" value="P:protein transport"/>
    <property type="evidence" value="ECO:0007669"/>
    <property type="project" value="UniProtKB-KW"/>
</dbReference>
<keyword evidence="7" id="KW-0677">Repeat</keyword>
<keyword evidence="23" id="KW-0175">Coiled coil</keyword>
<dbReference type="Gene3D" id="4.10.1060.10">
    <property type="entry name" value="Zinc finger, RanBP2-type"/>
    <property type="match status" value="3"/>
</dbReference>
<feature type="domain" description="RanBD1" evidence="25">
    <location>
        <begin position="2156"/>
        <end position="2288"/>
    </location>
</feature>
<feature type="region of interest" description="Disordered" evidence="24">
    <location>
        <begin position="1053"/>
        <end position="1097"/>
    </location>
</feature>
<feature type="compositionally biased region" description="Basic and acidic residues" evidence="24">
    <location>
        <begin position="2732"/>
        <end position="2748"/>
    </location>
</feature>
<evidence type="ECO:0000256" key="23">
    <source>
        <dbReference type="SAM" id="Coils"/>
    </source>
</evidence>
<evidence type="ECO:0000256" key="8">
    <source>
        <dbReference type="ARBA" id="ARBA00022771"/>
    </source>
</evidence>
<dbReference type="SMART" id="SM00547">
    <property type="entry name" value="ZnF_RBZ"/>
    <property type="match status" value="4"/>
</dbReference>
<evidence type="ECO:0000313" key="27">
    <source>
        <dbReference type="EMBL" id="GBM29808.1"/>
    </source>
</evidence>
<dbReference type="FunFam" id="2.30.29.30:FF:000018">
    <property type="entry name" value="E3 SUMO-protein ligase RanBP2"/>
    <property type="match status" value="4"/>
</dbReference>
<gene>
    <name evidence="27" type="primary">RANBP2_1</name>
    <name evidence="27" type="ORF">AVEN_48260_1</name>
</gene>
<dbReference type="GO" id="GO:0005643">
    <property type="term" value="C:nuclear pore"/>
    <property type="evidence" value="ECO:0007669"/>
    <property type="project" value="UniProtKB-SubCell"/>
</dbReference>
<evidence type="ECO:0000256" key="5">
    <source>
        <dbReference type="ARBA" id="ARBA00022553"/>
    </source>
</evidence>
<evidence type="ECO:0000256" key="10">
    <source>
        <dbReference type="ARBA" id="ARBA00022833"/>
    </source>
</evidence>
<feature type="domain" description="RanBP2-type" evidence="26">
    <location>
        <begin position="1947"/>
        <end position="1976"/>
    </location>
</feature>
<dbReference type="InterPro" id="IPR001876">
    <property type="entry name" value="Znf_RanBP2"/>
</dbReference>
<dbReference type="GO" id="GO:0005737">
    <property type="term" value="C:cytoplasm"/>
    <property type="evidence" value="ECO:0007669"/>
    <property type="project" value="TreeGrafter"/>
</dbReference>
<comment type="cofactor">
    <cofactor evidence="1">
        <name>Zn(2+)</name>
        <dbReference type="ChEBI" id="CHEBI:29105"/>
    </cofactor>
</comment>
<evidence type="ECO:0000256" key="15">
    <source>
        <dbReference type="ARBA" id="ARBA00023136"/>
    </source>
</evidence>
<comment type="similarity">
    <text evidence="17">Belongs to the NUP153 family.</text>
</comment>
<dbReference type="InterPro" id="IPR000156">
    <property type="entry name" value="Ran_bind_dom"/>
</dbReference>
<dbReference type="GO" id="GO:0031965">
    <property type="term" value="C:nuclear membrane"/>
    <property type="evidence" value="ECO:0007669"/>
    <property type="project" value="UniProtKB-SubCell"/>
</dbReference>